<feature type="compositionally biased region" description="Polar residues" evidence="9">
    <location>
        <begin position="558"/>
        <end position="573"/>
    </location>
</feature>
<dbReference type="GO" id="GO:0003700">
    <property type="term" value="F:DNA-binding transcription factor activity"/>
    <property type="evidence" value="ECO:0007669"/>
    <property type="project" value="InterPro"/>
</dbReference>
<dbReference type="InterPro" id="IPR000232">
    <property type="entry name" value="HSF_DNA-bd"/>
</dbReference>
<dbReference type="InterPro" id="IPR036390">
    <property type="entry name" value="WH_DNA-bd_sf"/>
</dbReference>
<feature type="compositionally biased region" description="Low complexity" evidence="9">
    <location>
        <begin position="118"/>
        <end position="139"/>
    </location>
</feature>
<accession>A0A4S8LYT5</accession>
<keyword evidence="6" id="KW-0539">Nucleus</keyword>
<comment type="subcellular location">
    <subcellularLocation>
        <location evidence="1">Nucleus</location>
    </subcellularLocation>
</comment>
<evidence type="ECO:0000313" key="12">
    <source>
        <dbReference type="Proteomes" id="UP000297245"/>
    </source>
</evidence>
<sequence length="914" mass="95757">MTGDLDTTQMDSEHEVWRGGTGWTLTTTLECVLSEHPFLKQRRAFSTTISVPSPVSLPSVSPLTHSRNNSRLSRRMDNYADHQYSQAQRQQSWPAHLIGQPQPFPSPPASSIGEHGQQQHYPPFSQSQQPSSSSEQQQPMHHLGRLSLNLSSLSVASPTNLSPIAPPQSTAANALSPATPISPSNTTQGYHHHMQPHSQFQFNTPPLDQVSSSSSASPQKDPQPERPYGLRISTSASGNSSSRSSSTSTSTSTSGPPSRKRSFTSQQPTSINSGSVSTSTSCAPTPLIEENYLVDDVSTPADHDTPMDDYYTGPGNGPAGANTPGGASPIDGGSGGSGGEDGTGVGGMGGPLTSGASGNTGGVGSNMGMLGKPMPTNNFVTKLYQMINDPKSSHFITWTELGTSFVVSNVGEFSRSILGSHFKHNNFSSFVRQLNMYGFHKINRTPRAQRTSTDAQTWEFSHHKFLRGRPDLLDEIKRKALEPDPAMKHRVELPGEVAAQLGTMREENRRMWEQLTAEKRKNERMATVVARLWDVVNKGFPGMLPTFPQDLLEASQSDNPNIFITSPTSTTPASRFPPVSLGSASLHGQAHGLGSNIHSITSPSSSPTTAEFPPHIHHMHGHGHGGHQHPHHPQQPHSLSRQHSFPHTFTPRSESPNDMEMFEDPSGNNQGNAADGEGGGPGGSGGVGGPGSGNTSSVTSPNVPSLSSSMSSISSLASPTTTGDGPGDQPGAAPITGRGGTKRQRISNAGDDVMVGMPNMMGMMNGGASASSDSLLSTGSMGQGIGSMGMSMGNNMGVGGLSVGMGMGGGLNPPEKKMNRARSDSAPLGYNISGLSPHGSVGGNPWGTGVGRPRSGSGLAMVHPHSHAGRIAVPNIGSIMARGPPGQGNTGNGNPQSGSMLSVTPVQGNNANNR</sequence>
<feature type="compositionally biased region" description="Low complexity" evidence="9">
    <location>
        <begin position="693"/>
        <end position="734"/>
    </location>
</feature>
<evidence type="ECO:0000256" key="5">
    <source>
        <dbReference type="ARBA" id="ARBA00023163"/>
    </source>
</evidence>
<dbReference type="Pfam" id="PF00447">
    <property type="entry name" value="HSF_DNA-bind"/>
    <property type="match status" value="1"/>
</dbReference>
<dbReference type="PROSITE" id="PS00434">
    <property type="entry name" value="HSF_DOMAIN"/>
    <property type="match status" value="1"/>
</dbReference>
<feature type="compositionally biased region" description="Gly residues" evidence="9">
    <location>
        <begin position="676"/>
        <end position="692"/>
    </location>
</feature>
<evidence type="ECO:0000256" key="2">
    <source>
        <dbReference type="ARBA" id="ARBA00006403"/>
    </source>
</evidence>
<evidence type="ECO:0000256" key="4">
    <source>
        <dbReference type="ARBA" id="ARBA00023125"/>
    </source>
</evidence>
<feature type="region of interest" description="Disordered" evidence="9">
    <location>
        <begin position="558"/>
        <end position="754"/>
    </location>
</feature>
<dbReference type="PRINTS" id="PR00056">
    <property type="entry name" value="HSFDOMAIN"/>
</dbReference>
<feature type="region of interest" description="Disordered" evidence="9">
    <location>
        <begin position="877"/>
        <end position="914"/>
    </location>
</feature>
<feature type="compositionally biased region" description="Low complexity" evidence="9">
    <location>
        <begin position="51"/>
        <end position="63"/>
    </location>
</feature>
<feature type="compositionally biased region" description="Polar residues" evidence="9">
    <location>
        <begin position="179"/>
        <end position="189"/>
    </location>
</feature>
<feature type="compositionally biased region" description="Polar residues" evidence="9">
    <location>
        <begin position="159"/>
        <end position="173"/>
    </location>
</feature>
<feature type="domain" description="HSF-type DNA-binding" evidence="10">
    <location>
        <begin position="418"/>
        <end position="442"/>
    </location>
</feature>
<feature type="compositionally biased region" description="Basic residues" evidence="9">
    <location>
        <begin position="615"/>
        <end position="634"/>
    </location>
</feature>
<keyword evidence="3" id="KW-0805">Transcription regulation</keyword>
<feature type="compositionally biased region" description="Polar residues" evidence="9">
    <location>
        <begin position="638"/>
        <end position="656"/>
    </location>
</feature>
<dbReference type="GO" id="GO:0005634">
    <property type="term" value="C:nucleus"/>
    <property type="evidence" value="ECO:0007669"/>
    <property type="project" value="UniProtKB-SubCell"/>
</dbReference>
<comment type="similarity">
    <text evidence="2 8">Belongs to the HSF family.</text>
</comment>
<keyword evidence="5" id="KW-0804">Transcription</keyword>
<evidence type="ECO:0000259" key="10">
    <source>
        <dbReference type="PROSITE" id="PS00434"/>
    </source>
</evidence>
<reference evidence="11 12" key="1">
    <citation type="journal article" date="2019" name="Nat. Ecol. Evol.">
        <title>Megaphylogeny resolves global patterns of mushroom evolution.</title>
        <authorList>
            <person name="Varga T."/>
            <person name="Krizsan K."/>
            <person name="Foldi C."/>
            <person name="Dima B."/>
            <person name="Sanchez-Garcia M."/>
            <person name="Sanchez-Ramirez S."/>
            <person name="Szollosi G.J."/>
            <person name="Szarkandi J.G."/>
            <person name="Papp V."/>
            <person name="Albert L."/>
            <person name="Andreopoulos W."/>
            <person name="Angelini C."/>
            <person name="Antonin V."/>
            <person name="Barry K.W."/>
            <person name="Bougher N.L."/>
            <person name="Buchanan P."/>
            <person name="Buyck B."/>
            <person name="Bense V."/>
            <person name="Catcheside P."/>
            <person name="Chovatia M."/>
            <person name="Cooper J."/>
            <person name="Damon W."/>
            <person name="Desjardin D."/>
            <person name="Finy P."/>
            <person name="Geml J."/>
            <person name="Haridas S."/>
            <person name="Hughes K."/>
            <person name="Justo A."/>
            <person name="Karasinski D."/>
            <person name="Kautmanova I."/>
            <person name="Kiss B."/>
            <person name="Kocsube S."/>
            <person name="Kotiranta H."/>
            <person name="LaButti K.M."/>
            <person name="Lechner B.E."/>
            <person name="Liimatainen K."/>
            <person name="Lipzen A."/>
            <person name="Lukacs Z."/>
            <person name="Mihaltcheva S."/>
            <person name="Morgado L.N."/>
            <person name="Niskanen T."/>
            <person name="Noordeloos M.E."/>
            <person name="Ohm R.A."/>
            <person name="Ortiz-Santana B."/>
            <person name="Ovrebo C."/>
            <person name="Racz N."/>
            <person name="Riley R."/>
            <person name="Savchenko A."/>
            <person name="Shiryaev A."/>
            <person name="Soop K."/>
            <person name="Spirin V."/>
            <person name="Szebenyi C."/>
            <person name="Tomsovsky M."/>
            <person name="Tulloss R.E."/>
            <person name="Uehling J."/>
            <person name="Grigoriev I.V."/>
            <person name="Vagvolgyi C."/>
            <person name="Papp T."/>
            <person name="Martin F.M."/>
            <person name="Miettinen O."/>
            <person name="Hibbett D.S."/>
            <person name="Nagy L.G."/>
        </authorList>
    </citation>
    <scope>NUCLEOTIDE SEQUENCE [LARGE SCALE GENOMIC DNA]</scope>
    <source>
        <strain evidence="11 12">CBS 962.96</strain>
    </source>
</reference>
<evidence type="ECO:0000256" key="7">
    <source>
        <dbReference type="ARBA" id="ARBA00062171"/>
    </source>
</evidence>
<dbReference type="FunFam" id="1.10.10.10:FF:000027">
    <property type="entry name" value="Heat shock transcription factor 1"/>
    <property type="match status" value="1"/>
</dbReference>
<protein>
    <recommendedName>
        <fullName evidence="10">HSF-type DNA-binding domain-containing protein</fullName>
    </recommendedName>
</protein>
<feature type="compositionally biased region" description="Low complexity" evidence="9">
    <location>
        <begin position="269"/>
        <end position="281"/>
    </location>
</feature>
<dbReference type="PANTHER" id="PTHR10015">
    <property type="entry name" value="HEAT SHOCK TRANSCRIPTION FACTOR"/>
    <property type="match status" value="1"/>
</dbReference>
<dbReference type="InterPro" id="IPR036388">
    <property type="entry name" value="WH-like_DNA-bd_sf"/>
</dbReference>
<evidence type="ECO:0000313" key="11">
    <source>
        <dbReference type="EMBL" id="THU94902.1"/>
    </source>
</evidence>
<name>A0A4S8LYT5_DENBC</name>
<dbReference type="AlphaFoldDB" id="A0A4S8LYT5"/>
<gene>
    <name evidence="11" type="ORF">K435DRAFT_798537</name>
</gene>
<feature type="compositionally biased region" description="Low complexity" evidence="9">
    <location>
        <begin position="233"/>
        <end position="257"/>
    </location>
</feature>
<dbReference type="SMART" id="SM00415">
    <property type="entry name" value="HSF"/>
    <property type="match status" value="1"/>
</dbReference>
<keyword evidence="12" id="KW-1185">Reference proteome</keyword>
<dbReference type="EMBL" id="ML179213">
    <property type="protein sequence ID" value="THU94902.1"/>
    <property type="molecule type" value="Genomic_DNA"/>
</dbReference>
<evidence type="ECO:0000256" key="6">
    <source>
        <dbReference type="ARBA" id="ARBA00023242"/>
    </source>
</evidence>
<comment type="subunit">
    <text evidence="7">Homotrimer. Homotrimerization increases the affinity of HSF1 to DNA. Interacts with transcriptional coregulator SSA1 on chromatin.</text>
</comment>
<feature type="compositionally biased region" description="Gly residues" evidence="9">
    <location>
        <begin position="332"/>
        <end position="361"/>
    </location>
</feature>
<evidence type="ECO:0000256" key="8">
    <source>
        <dbReference type="RuleBase" id="RU004020"/>
    </source>
</evidence>
<dbReference type="GO" id="GO:0043565">
    <property type="term" value="F:sequence-specific DNA binding"/>
    <property type="evidence" value="ECO:0007669"/>
    <property type="project" value="InterPro"/>
</dbReference>
<dbReference type="PANTHER" id="PTHR10015:SF427">
    <property type="entry name" value="HEAT SHOCK FACTOR PROTEIN"/>
    <property type="match status" value="1"/>
</dbReference>
<feature type="region of interest" description="Disordered" evidence="9">
    <location>
        <begin position="97"/>
        <end position="141"/>
    </location>
</feature>
<evidence type="ECO:0000256" key="3">
    <source>
        <dbReference type="ARBA" id="ARBA00023015"/>
    </source>
</evidence>
<feature type="region of interest" description="Disordered" evidence="9">
    <location>
        <begin position="51"/>
        <end position="72"/>
    </location>
</feature>
<evidence type="ECO:0000256" key="9">
    <source>
        <dbReference type="SAM" id="MobiDB-lite"/>
    </source>
</evidence>
<dbReference type="Gene3D" id="1.10.10.10">
    <property type="entry name" value="Winged helix-like DNA-binding domain superfamily/Winged helix DNA-binding domain"/>
    <property type="match status" value="1"/>
</dbReference>
<feature type="region of interest" description="Disordered" evidence="9">
    <location>
        <begin position="159"/>
        <end position="361"/>
    </location>
</feature>
<feature type="compositionally biased region" description="Low complexity" evidence="9">
    <location>
        <begin position="599"/>
        <end position="609"/>
    </location>
</feature>
<dbReference type="OrthoDB" id="60033at2759"/>
<proteinExistence type="inferred from homology"/>
<dbReference type="Proteomes" id="UP000297245">
    <property type="component" value="Unassembled WGS sequence"/>
</dbReference>
<organism evidence="11 12">
    <name type="scientific">Dendrothele bispora (strain CBS 962.96)</name>
    <dbReference type="NCBI Taxonomy" id="1314807"/>
    <lineage>
        <taxon>Eukaryota</taxon>
        <taxon>Fungi</taxon>
        <taxon>Dikarya</taxon>
        <taxon>Basidiomycota</taxon>
        <taxon>Agaricomycotina</taxon>
        <taxon>Agaricomycetes</taxon>
        <taxon>Agaricomycetidae</taxon>
        <taxon>Agaricales</taxon>
        <taxon>Agaricales incertae sedis</taxon>
        <taxon>Dendrothele</taxon>
    </lineage>
</organism>
<keyword evidence="4" id="KW-0238">DNA-binding</keyword>
<dbReference type="SUPFAM" id="SSF46785">
    <property type="entry name" value="Winged helix' DNA-binding domain"/>
    <property type="match status" value="1"/>
</dbReference>
<feature type="compositionally biased region" description="Polar residues" evidence="9">
    <location>
        <begin position="196"/>
        <end position="210"/>
    </location>
</feature>
<evidence type="ECO:0000256" key="1">
    <source>
        <dbReference type="ARBA" id="ARBA00004123"/>
    </source>
</evidence>
<feature type="compositionally biased region" description="Polar residues" evidence="9">
    <location>
        <begin position="900"/>
        <end position="914"/>
    </location>
</feature>
<feature type="compositionally biased region" description="Low complexity" evidence="9">
    <location>
        <begin position="319"/>
        <end position="331"/>
    </location>
</feature>